<dbReference type="CDD" id="cd19481">
    <property type="entry name" value="RecA-like_protease"/>
    <property type="match status" value="1"/>
</dbReference>
<dbReference type="Pfam" id="PF23232">
    <property type="entry name" value="AAA_lid_13"/>
    <property type="match status" value="1"/>
</dbReference>
<protein>
    <recommendedName>
        <fullName evidence="2">AAA+ ATPase domain-containing protein</fullName>
    </recommendedName>
</protein>
<evidence type="ECO:0000256" key="1">
    <source>
        <dbReference type="SAM" id="MobiDB-lite"/>
    </source>
</evidence>
<organism evidence="3 4">
    <name type="scientific">Hyaloscypha variabilis (strain UAMH 11265 / GT02V1 / F)</name>
    <name type="common">Meliniomyces variabilis</name>
    <dbReference type="NCBI Taxonomy" id="1149755"/>
    <lineage>
        <taxon>Eukaryota</taxon>
        <taxon>Fungi</taxon>
        <taxon>Dikarya</taxon>
        <taxon>Ascomycota</taxon>
        <taxon>Pezizomycotina</taxon>
        <taxon>Leotiomycetes</taxon>
        <taxon>Helotiales</taxon>
        <taxon>Hyaloscyphaceae</taxon>
        <taxon>Hyaloscypha</taxon>
        <taxon>Hyaloscypha variabilis</taxon>
    </lineage>
</organism>
<dbReference type="EMBL" id="KZ613941">
    <property type="protein sequence ID" value="PMD44757.1"/>
    <property type="molecule type" value="Genomic_DNA"/>
</dbReference>
<feature type="domain" description="AAA+ ATPase" evidence="2">
    <location>
        <begin position="697"/>
        <end position="824"/>
    </location>
</feature>
<sequence length="1048" mass="118300">MASKGPAETKDLSGLHSSSAMNGVAVIDSISSANDNVKSTISSAPSAKIEGEETQPQPGNETQNGEDSLKDDSQLLNAPAVKPDIFTEVFADAMPKDEEPLHKYINKAMNAQNSYGPQMALFNQEKDDDKLDIRAKQAVLHLAWTDTRIREMEKEIKLLRRDVDGLPADFEVKKLSKQPVFMYGLKRSTLSEFRLNDESKAIPNNKRPAVEVLITDHHISRLSRSIPKDSVGQTADLADAADPKIAPLRRAETEGILQVPERLRIRSRALLTLLGRISGEELLSVGYTRNMENPAPVVFLRPFKLFVGYEKEIRAEVRELELKIEKEAELAKSAPLVPGTKKELPDYDNSDLLAYLRAVIEFLDVDLRPTFELRRRIREGTATHIEYQDLWHLFNPGDVILDPSNESEAFRVLSYTGGREILIDKIEPSKKPVPLDGFMLDCYNLNFNGSVYGPKLHTHSIRRFRGLQAITSLPVYPIKFHSSFESLRLSLIAQGTLYLELTKDSYAHKLLVGKTLDEPVEEIDAQVIVDMTLAINKNPEWNPELKISESDLTQADHRETHIPTFCHHHPKYNEGCCGSDVTYKDLDWDESRFSSFFRDHRHALAHRKAHEITGDDIMLLPFSAHGFVLRSRRWITLRISDLSEVKYESTFNDLVLPQQHKDTVKALVQDHAKSSAQNAAATSKVGAAMDLVRGKGKGLVILLHGEPGVGKTSTAECVADLTERPLFPVTCGDIGETAAEVQESLDYNFQLAHKWGCVLLLDEADVFLAKRVKADLRRNAVVSVFLRTLEYYSGILFLTTNRVGSIDPAFKSRIHMSLYYQHLSLEATEKLYEVFIRRTAEEQKNSQITEFKIKRKEIMRFAKSHFKRLEKDGLSTWNGRQIRNAFQTAIALAEYEARQPGAEIPSLGKSQFEIIAKASEEFDRYLKLTLGGTDADMARKEQMRSDHFGNHNIGKAQATSRAALRPMRRNAKDIESEEEEEENDSEEEEDDDEDDDEDEEDEPKNHGKATASSSSKGETAGSVKEEFAEDDMEEAFKQFLQFRKKAKK</sequence>
<dbReference type="GO" id="GO:0016887">
    <property type="term" value="F:ATP hydrolysis activity"/>
    <property type="evidence" value="ECO:0007669"/>
    <property type="project" value="InterPro"/>
</dbReference>
<dbReference type="GO" id="GO:0005524">
    <property type="term" value="F:ATP binding"/>
    <property type="evidence" value="ECO:0007669"/>
    <property type="project" value="InterPro"/>
</dbReference>
<proteinExistence type="predicted"/>
<feature type="compositionally biased region" description="Polar residues" evidence="1">
    <location>
        <begin position="54"/>
        <end position="66"/>
    </location>
</feature>
<name>A0A2J6S1Y3_HYAVF</name>
<dbReference type="SMART" id="SM00382">
    <property type="entry name" value="AAA"/>
    <property type="match status" value="1"/>
</dbReference>
<feature type="region of interest" description="Disordered" evidence="1">
    <location>
        <begin position="945"/>
        <end position="1030"/>
    </location>
</feature>
<feature type="compositionally biased region" description="Polar residues" evidence="1">
    <location>
        <begin position="32"/>
        <end position="45"/>
    </location>
</feature>
<feature type="compositionally biased region" description="Acidic residues" evidence="1">
    <location>
        <begin position="975"/>
        <end position="1002"/>
    </location>
</feature>
<dbReference type="InterPro" id="IPR003959">
    <property type="entry name" value="ATPase_AAA_core"/>
</dbReference>
<dbReference type="SUPFAM" id="SSF52540">
    <property type="entry name" value="P-loop containing nucleoside triphosphate hydrolases"/>
    <property type="match status" value="1"/>
</dbReference>
<dbReference type="Proteomes" id="UP000235786">
    <property type="component" value="Unassembled WGS sequence"/>
</dbReference>
<dbReference type="STRING" id="1149755.A0A2J6S1Y3"/>
<dbReference type="Gene3D" id="3.40.50.300">
    <property type="entry name" value="P-loop containing nucleotide triphosphate hydrolases"/>
    <property type="match status" value="1"/>
</dbReference>
<dbReference type="Pfam" id="PF00004">
    <property type="entry name" value="AAA"/>
    <property type="match status" value="1"/>
</dbReference>
<dbReference type="InterPro" id="IPR056599">
    <property type="entry name" value="AAA_lid_fung"/>
</dbReference>
<accession>A0A2J6S1Y3</accession>
<dbReference type="Pfam" id="PF22942">
    <property type="entry name" value="DUF7025"/>
    <property type="match status" value="1"/>
</dbReference>
<evidence type="ECO:0000313" key="4">
    <source>
        <dbReference type="Proteomes" id="UP000235786"/>
    </source>
</evidence>
<evidence type="ECO:0000313" key="3">
    <source>
        <dbReference type="EMBL" id="PMD44757.1"/>
    </source>
</evidence>
<dbReference type="PANTHER" id="PTHR46411:SF2">
    <property type="entry name" value="AAA+ ATPASE DOMAIN-CONTAINING PROTEIN"/>
    <property type="match status" value="1"/>
</dbReference>
<reference evidence="3 4" key="1">
    <citation type="submission" date="2016-04" db="EMBL/GenBank/DDBJ databases">
        <title>A degradative enzymes factory behind the ericoid mycorrhizal symbiosis.</title>
        <authorList>
            <consortium name="DOE Joint Genome Institute"/>
            <person name="Martino E."/>
            <person name="Morin E."/>
            <person name="Grelet G."/>
            <person name="Kuo A."/>
            <person name="Kohler A."/>
            <person name="Daghino S."/>
            <person name="Barry K."/>
            <person name="Choi C."/>
            <person name="Cichocki N."/>
            <person name="Clum A."/>
            <person name="Copeland A."/>
            <person name="Hainaut M."/>
            <person name="Haridas S."/>
            <person name="Labutti K."/>
            <person name="Lindquist E."/>
            <person name="Lipzen A."/>
            <person name="Khouja H.-R."/>
            <person name="Murat C."/>
            <person name="Ohm R."/>
            <person name="Olson A."/>
            <person name="Spatafora J."/>
            <person name="Veneault-Fourrey C."/>
            <person name="Henrissat B."/>
            <person name="Grigoriev I."/>
            <person name="Martin F."/>
            <person name="Perotto S."/>
        </authorList>
    </citation>
    <scope>NUCLEOTIDE SEQUENCE [LARGE SCALE GENOMIC DNA]</scope>
    <source>
        <strain evidence="3 4">F</strain>
    </source>
</reference>
<dbReference type="InterPro" id="IPR003593">
    <property type="entry name" value="AAA+_ATPase"/>
</dbReference>
<dbReference type="AlphaFoldDB" id="A0A2J6S1Y3"/>
<dbReference type="InterPro" id="IPR054289">
    <property type="entry name" value="DUF7025"/>
</dbReference>
<dbReference type="OrthoDB" id="10042665at2759"/>
<keyword evidence="4" id="KW-1185">Reference proteome</keyword>
<evidence type="ECO:0000259" key="2">
    <source>
        <dbReference type="SMART" id="SM00382"/>
    </source>
</evidence>
<gene>
    <name evidence="3" type="ORF">L207DRAFT_483799</name>
</gene>
<feature type="region of interest" description="Disordered" evidence="1">
    <location>
        <begin position="32"/>
        <end position="71"/>
    </location>
</feature>
<dbReference type="InterPro" id="IPR027417">
    <property type="entry name" value="P-loop_NTPase"/>
</dbReference>
<dbReference type="PANTHER" id="PTHR46411">
    <property type="entry name" value="FAMILY ATPASE, PUTATIVE-RELATED"/>
    <property type="match status" value="1"/>
</dbReference>